<feature type="compositionally biased region" description="Basic and acidic residues" evidence="1">
    <location>
        <begin position="83"/>
        <end position="95"/>
    </location>
</feature>
<dbReference type="EMBL" id="CAEZVM010000003">
    <property type="protein sequence ID" value="CAB4624922.1"/>
    <property type="molecule type" value="Genomic_DNA"/>
</dbReference>
<evidence type="ECO:0000313" key="3">
    <source>
        <dbReference type="EMBL" id="CAB4624922.1"/>
    </source>
</evidence>
<accession>A0A6J6IK57</accession>
<protein>
    <submittedName>
        <fullName evidence="3">Unannotated protein</fullName>
    </submittedName>
</protein>
<gene>
    <name evidence="3" type="ORF">UFOPK2032_00160</name>
</gene>
<organism evidence="3">
    <name type="scientific">freshwater metagenome</name>
    <dbReference type="NCBI Taxonomy" id="449393"/>
    <lineage>
        <taxon>unclassified sequences</taxon>
        <taxon>metagenomes</taxon>
        <taxon>ecological metagenomes</taxon>
    </lineage>
</organism>
<proteinExistence type="predicted"/>
<keyword evidence="2" id="KW-0472">Membrane</keyword>
<feature type="region of interest" description="Disordered" evidence="1">
    <location>
        <begin position="72"/>
        <end position="95"/>
    </location>
</feature>
<keyword evidence="2" id="KW-0812">Transmembrane</keyword>
<name>A0A6J6IK57_9ZZZZ</name>
<feature type="transmembrane region" description="Helical" evidence="2">
    <location>
        <begin position="27"/>
        <end position="48"/>
    </location>
</feature>
<evidence type="ECO:0000256" key="1">
    <source>
        <dbReference type="SAM" id="MobiDB-lite"/>
    </source>
</evidence>
<evidence type="ECO:0000256" key="2">
    <source>
        <dbReference type="SAM" id="Phobius"/>
    </source>
</evidence>
<reference evidence="3" key="1">
    <citation type="submission" date="2020-05" db="EMBL/GenBank/DDBJ databases">
        <authorList>
            <person name="Chiriac C."/>
            <person name="Salcher M."/>
            <person name="Ghai R."/>
            <person name="Kavagutti S V."/>
        </authorList>
    </citation>
    <scope>NUCLEOTIDE SEQUENCE</scope>
</reference>
<dbReference type="AlphaFoldDB" id="A0A6J6IK57"/>
<sequence length="95" mass="10606">MNLLSFLTENTVPGEVIIDDTWYSPGVIGFIATFGVAAAAVLLIFDLVRRIRRVRYRAEISEKLDLEQLEQDFSSGSSAGLTKPERPTPPEKPQR</sequence>
<keyword evidence="2" id="KW-1133">Transmembrane helix</keyword>